<dbReference type="Proteomes" id="UP001501094">
    <property type="component" value="Unassembled WGS sequence"/>
</dbReference>
<evidence type="ECO:0000256" key="1">
    <source>
        <dbReference type="ARBA" id="ARBA00022603"/>
    </source>
</evidence>
<dbReference type="PANTHER" id="PTHR43712">
    <property type="entry name" value="PUTATIVE (AFU_ORTHOLOGUE AFUA_4G14580)-RELATED"/>
    <property type="match status" value="1"/>
</dbReference>
<evidence type="ECO:0000256" key="3">
    <source>
        <dbReference type="ARBA" id="ARBA00022691"/>
    </source>
</evidence>
<dbReference type="Gene3D" id="1.10.10.10">
    <property type="entry name" value="Winged helix-like DNA-binding domain superfamily/Winged helix DNA-binding domain"/>
    <property type="match status" value="1"/>
</dbReference>
<evidence type="ECO:0000259" key="5">
    <source>
        <dbReference type="Pfam" id="PF08100"/>
    </source>
</evidence>
<keyword evidence="7" id="KW-1185">Reference proteome</keyword>
<gene>
    <name evidence="6" type="primary">phzM_2</name>
    <name evidence="6" type="ORF">GCM10009751_12600</name>
</gene>
<accession>A0ABN2N8T5</accession>
<dbReference type="PROSITE" id="PS51683">
    <property type="entry name" value="SAM_OMT_II"/>
    <property type="match status" value="1"/>
</dbReference>
<evidence type="ECO:0000313" key="7">
    <source>
        <dbReference type="Proteomes" id="UP001501094"/>
    </source>
</evidence>
<proteinExistence type="predicted"/>
<organism evidence="6 7">
    <name type="scientific">Myceligenerans crystallogenes</name>
    <dbReference type="NCBI Taxonomy" id="316335"/>
    <lineage>
        <taxon>Bacteria</taxon>
        <taxon>Bacillati</taxon>
        <taxon>Actinomycetota</taxon>
        <taxon>Actinomycetes</taxon>
        <taxon>Micrococcales</taxon>
        <taxon>Promicromonosporaceae</taxon>
        <taxon>Myceligenerans</taxon>
    </lineage>
</organism>
<dbReference type="CDD" id="cd02440">
    <property type="entry name" value="AdoMet_MTases"/>
    <property type="match status" value="1"/>
</dbReference>
<feature type="domain" description="O-methyltransferase dimerisation" evidence="5">
    <location>
        <begin position="12"/>
        <end position="88"/>
    </location>
</feature>
<name>A0ABN2N8T5_9MICO</name>
<dbReference type="InterPro" id="IPR029063">
    <property type="entry name" value="SAM-dependent_MTases_sf"/>
</dbReference>
<dbReference type="PIRSF" id="PIRSF005739">
    <property type="entry name" value="O-mtase"/>
    <property type="match status" value="1"/>
</dbReference>
<comment type="caution">
    <text evidence="6">The sequence shown here is derived from an EMBL/GenBank/DDBJ whole genome shotgun (WGS) entry which is preliminary data.</text>
</comment>
<dbReference type="SUPFAM" id="SSF53335">
    <property type="entry name" value="S-adenosyl-L-methionine-dependent methyltransferases"/>
    <property type="match status" value="1"/>
</dbReference>
<dbReference type="Pfam" id="PF00891">
    <property type="entry name" value="Methyltransf_2"/>
    <property type="match status" value="1"/>
</dbReference>
<dbReference type="InterPro" id="IPR001077">
    <property type="entry name" value="COMT_C"/>
</dbReference>
<dbReference type="InterPro" id="IPR036388">
    <property type="entry name" value="WH-like_DNA-bd_sf"/>
</dbReference>
<dbReference type="EMBL" id="BAAANL010000002">
    <property type="protein sequence ID" value="GAA1856814.1"/>
    <property type="molecule type" value="Genomic_DNA"/>
</dbReference>
<dbReference type="InterPro" id="IPR036390">
    <property type="entry name" value="WH_DNA-bd_sf"/>
</dbReference>
<dbReference type="InterPro" id="IPR016461">
    <property type="entry name" value="COMT-like"/>
</dbReference>
<evidence type="ECO:0000313" key="6">
    <source>
        <dbReference type="EMBL" id="GAA1856814.1"/>
    </source>
</evidence>
<dbReference type="InterPro" id="IPR012967">
    <property type="entry name" value="COMT_dimerisation"/>
</dbReference>
<dbReference type="Pfam" id="PF08100">
    <property type="entry name" value="Dimerisation"/>
    <property type="match status" value="1"/>
</dbReference>
<keyword evidence="3" id="KW-0949">S-adenosyl-L-methionine</keyword>
<keyword evidence="1" id="KW-0489">Methyltransferase</keyword>
<sequence length="343" mass="36861">MADTQVTREVIEMITGGWRAQALYAAVRFKLPDHVAAGRTASRELAEETGADPEGIRRLMRLMIAMGVFEGDESGGYRSTRLSEALITGPGSLSEMCLLYGEEFYAAWAHSHEAVATAGSGFEIAFGEPLYEYLGDHDGTARRFQATMNAASMFFDRVPEVFDFTGGREIVDVGGGGGELLASILRATPDASGVLLEREHMIPRAKEHLAAAVGLDRVRLVGGDMFAGVPAGGNVYLLSRVLAGWDDDLVVQVFANCRRGMAGSSSRLLVLDRFVDDDDPTLLPALWDLHLLMTTGGRHRTLDEISLLLDRAGLVVERVAPLPMDAHALVAAPILPAAPVAGR</sequence>
<evidence type="ECO:0000259" key="4">
    <source>
        <dbReference type="Pfam" id="PF00891"/>
    </source>
</evidence>
<dbReference type="RefSeq" id="WP_344100691.1">
    <property type="nucleotide sequence ID" value="NZ_BAAANL010000002.1"/>
</dbReference>
<reference evidence="6 7" key="1">
    <citation type="journal article" date="2019" name="Int. J. Syst. Evol. Microbiol.">
        <title>The Global Catalogue of Microorganisms (GCM) 10K type strain sequencing project: providing services to taxonomists for standard genome sequencing and annotation.</title>
        <authorList>
            <consortium name="The Broad Institute Genomics Platform"/>
            <consortium name="The Broad Institute Genome Sequencing Center for Infectious Disease"/>
            <person name="Wu L."/>
            <person name="Ma J."/>
        </authorList>
    </citation>
    <scope>NUCLEOTIDE SEQUENCE [LARGE SCALE GENOMIC DNA]</scope>
    <source>
        <strain evidence="6 7">JCM 14326</strain>
    </source>
</reference>
<feature type="domain" description="O-methyltransferase C-terminal" evidence="4">
    <location>
        <begin position="108"/>
        <end position="313"/>
    </location>
</feature>
<dbReference type="SUPFAM" id="SSF46785">
    <property type="entry name" value="Winged helix' DNA-binding domain"/>
    <property type="match status" value="1"/>
</dbReference>
<keyword evidence="2" id="KW-0808">Transferase</keyword>
<dbReference type="PANTHER" id="PTHR43712:SF2">
    <property type="entry name" value="O-METHYLTRANSFERASE CICE"/>
    <property type="match status" value="1"/>
</dbReference>
<evidence type="ECO:0000256" key="2">
    <source>
        <dbReference type="ARBA" id="ARBA00022679"/>
    </source>
</evidence>
<dbReference type="Gene3D" id="3.40.50.150">
    <property type="entry name" value="Vaccinia Virus protein VP39"/>
    <property type="match status" value="1"/>
</dbReference>
<protein>
    <submittedName>
        <fullName evidence="6">Phenazine-1-carboxylate N-methyltransferase PhzM</fullName>
    </submittedName>
</protein>